<feature type="domain" description="Amidohydrolase 3" evidence="1">
    <location>
        <begin position="54"/>
        <end position="508"/>
    </location>
</feature>
<dbReference type="SUPFAM" id="SSF51338">
    <property type="entry name" value="Composite domain of metallo-dependent hydrolases"/>
    <property type="match status" value="1"/>
</dbReference>
<evidence type="ECO:0000313" key="3">
    <source>
        <dbReference type="Proteomes" id="UP000523079"/>
    </source>
</evidence>
<proteinExistence type="predicted"/>
<dbReference type="Gene3D" id="3.10.310.70">
    <property type="match status" value="1"/>
</dbReference>
<gene>
    <name evidence="2" type="ORF">FHX74_002414</name>
</gene>
<dbReference type="PANTHER" id="PTHR22642:SF2">
    <property type="entry name" value="PROTEIN LONG AFTER FAR-RED 3"/>
    <property type="match status" value="1"/>
</dbReference>
<dbReference type="InterPro" id="IPR032466">
    <property type="entry name" value="Metal_Hydrolase"/>
</dbReference>
<dbReference type="SUPFAM" id="SSF51556">
    <property type="entry name" value="Metallo-dependent hydrolases"/>
    <property type="match status" value="1"/>
</dbReference>
<accession>A0A7W3IT89</accession>
<keyword evidence="3" id="KW-1185">Reference proteome</keyword>
<dbReference type="InterPro" id="IPR011059">
    <property type="entry name" value="Metal-dep_hydrolase_composite"/>
</dbReference>
<organism evidence="2 3">
    <name type="scientific">Microlunatus kandeliicorticis</name>
    <dbReference type="NCBI Taxonomy" id="1759536"/>
    <lineage>
        <taxon>Bacteria</taxon>
        <taxon>Bacillati</taxon>
        <taxon>Actinomycetota</taxon>
        <taxon>Actinomycetes</taxon>
        <taxon>Propionibacteriales</taxon>
        <taxon>Propionibacteriaceae</taxon>
        <taxon>Microlunatus</taxon>
    </lineage>
</organism>
<dbReference type="EMBL" id="JACGWT010000003">
    <property type="protein sequence ID" value="MBA8794795.1"/>
    <property type="molecule type" value="Genomic_DNA"/>
</dbReference>
<dbReference type="Gene3D" id="3.20.20.140">
    <property type="entry name" value="Metal-dependent hydrolases"/>
    <property type="match status" value="2"/>
</dbReference>
<protein>
    <recommendedName>
        <fullName evidence="1">Amidohydrolase 3 domain-containing protein</fullName>
    </recommendedName>
</protein>
<dbReference type="PANTHER" id="PTHR22642">
    <property type="entry name" value="IMIDAZOLONEPROPIONASE"/>
    <property type="match status" value="1"/>
</dbReference>
<evidence type="ECO:0000313" key="2">
    <source>
        <dbReference type="EMBL" id="MBA8794795.1"/>
    </source>
</evidence>
<dbReference type="GO" id="GO:0016810">
    <property type="term" value="F:hydrolase activity, acting on carbon-nitrogen (but not peptide) bonds"/>
    <property type="evidence" value="ECO:0007669"/>
    <property type="project" value="InterPro"/>
</dbReference>
<dbReference type="Proteomes" id="UP000523079">
    <property type="component" value="Unassembled WGS sequence"/>
</dbReference>
<reference evidence="2 3" key="1">
    <citation type="submission" date="2020-07" db="EMBL/GenBank/DDBJ databases">
        <title>Sequencing the genomes of 1000 actinobacteria strains.</title>
        <authorList>
            <person name="Klenk H.-P."/>
        </authorList>
    </citation>
    <scope>NUCLEOTIDE SEQUENCE [LARGE SCALE GENOMIC DNA]</scope>
    <source>
        <strain evidence="2 3">DSM 100723</strain>
    </source>
</reference>
<comment type="caution">
    <text evidence="2">The sequence shown here is derived from an EMBL/GenBank/DDBJ whole genome shotgun (WGS) entry which is preliminary data.</text>
</comment>
<dbReference type="InterPro" id="IPR013108">
    <property type="entry name" value="Amidohydro_3"/>
</dbReference>
<dbReference type="Pfam" id="PF07969">
    <property type="entry name" value="Amidohydro_3"/>
    <property type="match status" value="1"/>
</dbReference>
<dbReference type="AlphaFoldDB" id="A0A7W3IT89"/>
<sequence length="512" mass="54124">MSLIRGVRLVRPGPGPIGTDRAGTVDLRWSDGEQPVITAIEPELERLPGEPVTEAAGRWAIPGLWDAHVHLGQWALARTRLDLTGSAGPEEVVARVVRHLATRPDDGSDADPPTPLLGQGYRSGPWARQPTVAELDAVVGDRPVALTSGDAHNGWLNTAALRLLGLPGRDTPLEENEWFAVIPQLQALTVSPATVLRAYREAVADAAAHGVVGVTDFEFAANVAEWPARMAAGVDRLRIRAASYPDALEDVISRGLRTGDPVDPALPLLRTGPLKIISDGSLNTRTAYCCEPYPGVPLPAPRGTQNVGPEELQRLLARADAHGIEAAVHAIGDAAVADALDAFAATGARGSVEHAQLMRRADHARMAALPVRASVQPAHLLDDRDVTAQLWPDRGDRCFPLRSLLDAGVPLALGSDAPVSPLDPWLAMAAAVHRSADERPPWNPDEAITAAEALIASTDGHPMITVGMPADLVLLDHDPLPRVDGTAEAGAALRAVRVAATMVAGRFTHLAL</sequence>
<evidence type="ECO:0000259" key="1">
    <source>
        <dbReference type="Pfam" id="PF07969"/>
    </source>
</evidence>
<dbReference type="RefSeq" id="WP_182560332.1">
    <property type="nucleotide sequence ID" value="NZ_JACGWT010000003.1"/>
</dbReference>
<name>A0A7W3IT89_9ACTN</name>